<dbReference type="SUPFAM" id="SSF51261">
    <property type="entry name" value="Duplicated hybrid motif"/>
    <property type="match status" value="1"/>
</dbReference>
<dbReference type="PANTHER" id="PTHR33734">
    <property type="entry name" value="LYSM DOMAIN-CONTAINING GPI-ANCHORED PROTEIN 2"/>
    <property type="match status" value="1"/>
</dbReference>
<evidence type="ECO:0000259" key="2">
    <source>
        <dbReference type="PROSITE" id="PS51782"/>
    </source>
</evidence>
<proteinExistence type="predicted"/>
<dbReference type="PANTHER" id="PTHR33734:SF22">
    <property type="entry name" value="MEMBRANE-BOUND LYTIC MUREIN TRANSGLYCOSYLASE D"/>
    <property type="match status" value="1"/>
</dbReference>
<dbReference type="EMBL" id="CP000805">
    <property type="protein sequence ID" value="ACD70869.1"/>
    <property type="molecule type" value="Genomic_DNA"/>
</dbReference>
<dbReference type="InterPro" id="IPR011055">
    <property type="entry name" value="Dup_hybrid_motif"/>
</dbReference>
<protein>
    <recommendedName>
        <fullName evidence="2">LysM domain-containing protein</fullName>
    </recommendedName>
</protein>
<dbReference type="InterPro" id="IPR016047">
    <property type="entry name" value="M23ase_b-sheet_dom"/>
</dbReference>
<dbReference type="PROSITE" id="PS51782">
    <property type="entry name" value="LYSM"/>
    <property type="match status" value="2"/>
</dbReference>
<keyword evidence="1" id="KW-1133">Transmembrane helix</keyword>
<dbReference type="PATRIC" id="fig|455434.6.peg.444"/>
<dbReference type="AlphaFoldDB" id="A0A0H3BKI0"/>
<feature type="transmembrane region" description="Helical" evidence="1">
    <location>
        <begin position="43"/>
        <end position="63"/>
    </location>
</feature>
<evidence type="ECO:0000256" key="1">
    <source>
        <dbReference type="SAM" id="Phobius"/>
    </source>
</evidence>
<dbReference type="Proteomes" id="UP000001202">
    <property type="component" value="Chromosome"/>
</dbReference>
<dbReference type="SMART" id="SM00257">
    <property type="entry name" value="LysM"/>
    <property type="match status" value="2"/>
</dbReference>
<feature type="domain" description="LysM" evidence="2">
    <location>
        <begin position="111"/>
        <end position="155"/>
    </location>
</feature>
<dbReference type="InterPro" id="IPR036779">
    <property type="entry name" value="LysM_dom_sf"/>
</dbReference>
<keyword evidence="1" id="KW-0812">Transmembrane</keyword>
<feature type="domain" description="LysM" evidence="2">
    <location>
        <begin position="65"/>
        <end position="109"/>
    </location>
</feature>
<sequence length="342" mass="36588">MRAPAGCGVSRLRVNVCYLRQGERARIGDAHAFFLSAEKGAGMGGFFLSLAGCFLLAAAYGAAQTVHVIAKGETLFSLSRRYGVPLSALAQANNLANVHQLVPGQRIVVPRGYTVRRGDTLFSIARMLNCSLAALLAANGISAAHTIHPGDVLVIPPREKSPPTVAGADRILSVSSLPDGDQWARARADPVQTPVSPPAAVPAPERREISLRDPRQYISKKVDKNARWPVSPTSLAYVRGKTYGVVIDSERNAAVRALMSGKVISRGTHRGYGQVLFVESAGKHVYVYGGLERILPKSGDYVSAGDVLGNLGFDAAAARSRLYFMVYKKNKPIDPAQAPRGF</sequence>
<name>A0A0H3BKI0_TREPS</name>
<dbReference type="SUPFAM" id="SSF54106">
    <property type="entry name" value="LysM domain"/>
    <property type="match status" value="1"/>
</dbReference>
<dbReference type="InterPro" id="IPR018392">
    <property type="entry name" value="LysM"/>
</dbReference>
<organism evidence="3 4">
    <name type="scientific">Treponema pallidum subsp. pallidum (strain SS14)</name>
    <dbReference type="NCBI Taxonomy" id="455434"/>
    <lineage>
        <taxon>Bacteria</taxon>
        <taxon>Pseudomonadati</taxon>
        <taxon>Spirochaetota</taxon>
        <taxon>Spirochaetia</taxon>
        <taxon>Spirochaetales</taxon>
        <taxon>Treponemataceae</taxon>
        <taxon>Treponema</taxon>
    </lineage>
</organism>
<keyword evidence="1" id="KW-0472">Membrane</keyword>
<dbReference type="CDD" id="cd00118">
    <property type="entry name" value="LysM"/>
    <property type="match status" value="2"/>
</dbReference>
<dbReference type="CDD" id="cd12797">
    <property type="entry name" value="M23_peptidase"/>
    <property type="match status" value="1"/>
</dbReference>
<reference evidence="3 4" key="1">
    <citation type="journal article" date="2008" name="BMC Microbiol.">
        <title>Complete genome sequence of Treponema pallidum ssp. pallidum strain SS14 determined with oligonucleotide arrays.</title>
        <authorList>
            <person name="Matejkova P."/>
            <person name="Strouhal M."/>
            <person name="Smajs D."/>
            <person name="Norris S.J."/>
            <person name="Palzkill T."/>
            <person name="Petrosino J.F."/>
            <person name="Sodergren E."/>
            <person name="Norton J.E."/>
            <person name="Singh J."/>
            <person name="Richmond T.A."/>
            <person name="Molla M.N."/>
            <person name="Albert T.J."/>
            <person name="Weinstock G.M."/>
        </authorList>
    </citation>
    <scope>NUCLEOTIDE SEQUENCE [LARGE SCALE GENOMIC DNA]</scope>
    <source>
        <strain evidence="3 4">SS14</strain>
    </source>
</reference>
<dbReference type="Gene3D" id="3.10.350.10">
    <property type="entry name" value="LysM domain"/>
    <property type="match status" value="2"/>
</dbReference>
<dbReference type="Gene3D" id="2.70.70.10">
    <property type="entry name" value="Glucose Permease (Domain IIA)"/>
    <property type="match status" value="1"/>
</dbReference>
<evidence type="ECO:0000313" key="4">
    <source>
        <dbReference type="Proteomes" id="UP000001202"/>
    </source>
</evidence>
<gene>
    <name evidence="3" type="ordered locus">TPASS_0444</name>
</gene>
<dbReference type="KEGG" id="tpp:TPASS_0444"/>
<evidence type="ECO:0000313" key="3">
    <source>
        <dbReference type="EMBL" id="ACD70869.1"/>
    </source>
</evidence>
<dbReference type="Pfam" id="PF01551">
    <property type="entry name" value="Peptidase_M23"/>
    <property type="match status" value="1"/>
</dbReference>
<dbReference type="Pfam" id="PF01476">
    <property type="entry name" value="LysM"/>
    <property type="match status" value="2"/>
</dbReference>
<accession>A0A0H3BKI0</accession>